<evidence type="ECO:0000313" key="3">
    <source>
        <dbReference type="EMBL" id="MBN3580138.1"/>
    </source>
</evidence>
<feature type="region of interest" description="Disordered" evidence="1">
    <location>
        <begin position="171"/>
        <end position="191"/>
    </location>
</feature>
<keyword evidence="4" id="KW-1185">Reference proteome</keyword>
<proteinExistence type="predicted"/>
<dbReference type="EMBL" id="JAFHLB010000038">
    <property type="protein sequence ID" value="MBN3580138.1"/>
    <property type="molecule type" value="Genomic_DNA"/>
</dbReference>
<comment type="caution">
    <text evidence="3">The sequence shown here is derived from an EMBL/GenBank/DDBJ whole genome shotgun (WGS) entry which is preliminary data.</text>
</comment>
<feature type="signal peptide" evidence="2">
    <location>
        <begin position="1"/>
        <end position="20"/>
    </location>
</feature>
<protein>
    <submittedName>
        <fullName evidence="3">Uncharacterized protein</fullName>
    </submittedName>
</protein>
<organism evidence="3 4">
    <name type="scientific">Vibrio neptunius</name>
    <dbReference type="NCBI Taxonomy" id="170651"/>
    <lineage>
        <taxon>Bacteria</taxon>
        <taxon>Pseudomonadati</taxon>
        <taxon>Pseudomonadota</taxon>
        <taxon>Gammaproteobacteria</taxon>
        <taxon>Vibrionales</taxon>
        <taxon>Vibrionaceae</taxon>
        <taxon>Vibrio</taxon>
    </lineage>
</organism>
<keyword evidence="2" id="KW-0732">Signal</keyword>
<evidence type="ECO:0000313" key="4">
    <source>
        <dbReference type="Proteomes" id="UP000779070"/>
    </source>
</evidence>
<feature type="compositionally biased region" description="Gly residues" evidence="1">
    <location>
        <begin position="179"/>
        <end position="191"/>
    </location>
</feature>
<sequence>MNYKAWVLITSIVFSAHSMAEKAPDVTCSDADAIQASIENATDVTSTLVSLLSSCPDQSTDILSIASQAHSNESLAVLDAASQVLAPEQMAKATAIVVSHANPEAYDQLIQQAVLAAPEHAQDIVDEVAKLGLLDPTDILIAAISGGADPALISEPTAAGIATAPPLAVNPGATTALGTGNGSGGGTASPN</sequence>
<dbReference type="RefSeq" id="WP_206371867.1">
    <property type="nucleotide sequence ID" value="NZ_CAWPTM010000113.1"/>
</dbReference>
<feature type="chain" id="PRO_5045486467" evidence="2">
    <location>
        <begin position="21"/>
        <end position="191"/>
    </location>
</feature>
<reference evidence="3 4" key="1">
    <citation type="submission" date="2021-02" db="EMBL/GenBank/DDBJ databases">
        <title>Draft Genome Sequences of 5 Vibrio neptunius Strains Isolated From of Bivalve Hatcheries.</title>
        <authorList>
            <person name="Galvis F."/>
            <person name="Barja J.L."/>
            <person name="Lemos M.L."/>
            <person name="Balado M."/>
        </authorList>
    </citation>
    <scope>NUCLEOTIDE SEQUENCE [LARGE SCALE GENOMIC DNA]</scope>
    <source>
        <strain evidence="3 4">PP-145.98</strain>
    </source>
</reference>
<dbReference type="Proteomes" id="UP000779070">
    <property type="component" value="Unassembled WGS sequence"/>
</dbReference>
<accession>A0ABS3A6Y9</accession>
<evidence type="ECO:0000256" key="1">
    <source>
        <dbReference type="SAM" id="MobiDB-lite"/>
    </source>
</evidence>
<name>A0ABS3A6Y9_9VIBR</name>
<evidence type="ECO:0000256" key="2">
    <source>
        <dbReference type="SAM" id="SignalP"/>
    </source>
</evidence>
<gene>
    <name evidence="3" type="ORF">JYA62_21005</name>
</gene>